<dbReference type="AlphaFoldDB" id="A0AAN8UPD4"/>
<accession>A0AAN8UPD4</accession>
<evidence type="ECO:0000313" key="2">
    <source>
        <dbReference type="Proteomes" id="UP001370490"/>
    </source>
</evidence>
<evidence type="ECO:0000313" key="1">
    <source>
        <dbReference type="EMBL" id="KAK6919360.1"/>
    </source>
</evidence>
<name>A0AAN8UPD4_9MAGN</name>
<gene>
    <name evidence="1" type="ORF">RJ641_015264</name>
</gene>
<protein>
    <submittedName>
        <fullName evidence="1">Uncharacterized protein</fullName>
    </submittedName>
</protein>
<proteinExistence type="predicted"/>
<reference evidence="1 2" key="1">
    <citation type="submission" date="2023-12" db="EMBL/GenBank/DDBJ databases">
        <title>A high-quality genome assembly for Dillenia turbinata (Dilleniales).</title>
        <authorList>
            <person name="Chanderbali A."/>
        </authorList>
    </citation>
    <scope>NUCLEOTIDE SEQUENCE [LARGE SCALE GENOMIC DNA]</scope>
    <source>
        <strain evidence="1">LSX21</strain>
        <tissue evidence="1">Leaf</tissue>
    </source>
</reference>
<organism evidence="1 2">
    <name type="scientific">Dillenia turbinata</name>
    <dbReference type="NCBI Taxonomy" id="194707"/>
    <lineage>
        <taxon>Eukaryota</taxon>
        <taxon>Viridiplantae</taxon>
        <taxon>Streptophyta</taxon>
        <taxon>Embryophyta</taxon>
        <taxon>Tracheophyta</taxon>
        <taxon>Spermatophyta</taxon>
        <taxon>Magnoliopsida</taxon>
        <taxon>eudicotyledons</taxon>
        <taxon>Gunneridae</taxon>
        <taxon>Pentapetalae</taxon>
        <taxon>Dilleniales</taxon>
        <taxon>Dilleniaceae</taxon>
        <taxon>Dillenia</taxon>
    </lineage>
</organism>
<dbReference type="EMBL" id="JBAMMX010000021">
    <property type="protein sequence ID" value="KAK6919360.1"/>
    <property type="molecule type" value="Genomic_DNA"/>
</dbReference>
<keyword evidence="2" id="KW-1185">Reference proteome</keyword>
<dbReference type="Proteomes" id="UP001370490">
    <property type="component" value="Unassembled WGS sequence"/>
</dbReference>
<comment type="caution">
    <text evidence="1">The sequence shown here is derived from an EMBL/GenBank/DDBJ whole genome shotgun (WGS) entry which is preliminary data.</text>
</comment>
<sequence length="110" mass="12529">MGKVSEFWEEMSSHIKGALVKVLHTTEMHSHAHMLAQVWKVINWVAKSLKTNLTGMKFSVDFSLRKGLKLPQMAMETSGKQKQSKESDGISNLDLHNLGRLYSYKMTIHV</sequence>